<dbReference type="InterPro" id="IPR032466">
    <property type="entry name" value="Metal_Hydrolase"/>
</dbReference>
<accession>A0A1X0R2E1</accession>
<sequence>MSEEDIDFSQHGVPKTDEPFDESLFPYVCDAHCHPHDDIANISMIRQLQTGHITIMGVRQDDWDVVSKVAAECNNERANACIPSFGIHPWFCYRLMIEEKPAKEHYKSVLTCPHEDELEQMIHDLKDPFPYEMWYQNLRQRLLDHPNAIVGEIGLDRAAKLLPGGAIEWHGVKPTNVQCSIEHQLRIFEIQSNLARELDRGISAHCVQGQGHLYNYLKEQSGQYSNRKLKKLNKPFSPLRLCLHSYGGSPATIHQFMQLNGFKIYISFSAVINARLLPTEKFIELIKAVPEDRLLIESDLNSPKGLDTCMIEIIKIIAQTRQWSVQKVVQVTQKNWQEFVGLYK</sequence>
<evidence type="ECO:0000313" key="1">
    <source>
        <dbReference type="EMBL" id="ORE06182.1"/>
    </source>
</evidence>
<dbReference type="InterPro" id="IPR053044">
    <property type="entry name" value="Metallo-hydrolase/TatD-type"/>
</dbReference>
<dbReference type="OrthoDB" id="413993at2759"/>
<gene>
    <name evidence="1" type="ORF">BCV72DRAFT_228627</name>
</gene>
<dbReference type="EMBL" id="KV921928">
    <property type="protein sequence ID" value="ORE06182.1"/>
    <property type="molecule type" value="Genomic_DNA"/>
</dbReference>
<dbReference type="InterPro" id="IPR001130">
    <property type="entry name" value="TatD-like"/>
</dbReference>
<name>A0A1X0R2E1_RHIZD</name>
<dbReference type="PANTHER" id="PTHR47345">
    <property type="entry name" value="CUT9-INTERACTING PROTEIN SCN1"/>
    <property type="match status" value="1"/>
</dbReference>
<proteinExistence type="predicted"/>
<dbReference type="VEuPathDB" id="FungiDB:BCV72DRAFT_228627"/>
<keyword evidence="1" id="KW-0378">Hydrolase</keyword>
<dbReference type="SUPFAM" id="SSF51556">
    <property type="entry name" value="Metallo-dependent hydrolases"/>
    <property type="match status" value="1"/>
</dbReference>
<dbReference type="Gene3D" id="3.20.20.140">
    <property type="entry name" value="Metal-dependent hydrolases"/>
    <property type="match status" value="1"/>
</dbReference>
<dbReference type="AlphaFoldDB" id="A0A1X0R2E1"/>
<dbReference type="Pfam" id="PF01026">
    <property type="entry name" value="TatD_DNase"/>
    <property type="match status" value="1"/>
</dbReference>
<protein>
    <submittedName>
        <fullName evidence="1">Metallo-dependent hydrolase</fullName>
    </submittedName>
</protein>
<dbReference type="PANTHER" id="PTHR47345:SF1">
    <property type="entry name" value="CUT9-INTERACTING PROTEIN SCN1"/>
    <property type="match status" value="1"/>
</dbReference>
<organism evidence="1">
    <name type="scientific">Rhizopus microsporus var. microsporus</name>
    <dbReference type="NCBI Taxonomy" id="86635"/>
    <lineage>
        <taxon>Eukaryota</taxon>
        <taxon>Fungi</taxon>
        <taxon>Fungi incertae sedis</taxon>
        <taxon>Mucoromycota</taxon>
        <taxon>Mucoromycotina</taxon>
        <taxon>Mucoromycetes</taxon>
        <taxon>Mucorales</taxon>
        <taxon>Mucorineae</taxon>
        <taxon>Rhizopodaceae</taxon>
        <taxon>Rhizopus</taxon>
    </lineage>
</organism>
<dbReference type="Proteomes" id="UP000242414">
    <property type="component" value="Unassembled WGS sequence"/>
</dbReference>
<dbReference type="GO" id="GO:0016788">
    <property type="term" value="F:hydrolase activity, acting on ester bonds"/>
    <property type="evidence" value="ECO:0007669"/>
    <property type="project" value="InterPro"/>
</dbReference>
<reference evidence="1" key="1">
    <citation type="journal article" date="2016" name="Proc. Natl. Acad. Sci. U.S.A.">
        <title>Lipid metabolic changes in an early divergent fungus govern the establishment of a mutualistic symbiosis with endobacteria.</title>
        <authorList>
            <person name="Lastovetsky O.A."/>
            <person name="Gaspar M.L."/>
            <person name="Mondo S.J."/>
            <person name="LaButti K.M."/>
            <person name="Sandor L."/>
            <person name="Grigoriev I.V."/>
            <person name="Henry S.A."/>
            <person name="Pawlowska T.E."/>
        </authorList>
    </citation>
    <scope>NUCLEOTIDE SEQUENCE [LARGE SCALE GENOMIC DNA]</scope>
    <source>
        <strain evidence="1">ATCC 52814</strain>
    </source>
</reference>